<gene>
    <name evidence="10" type="ORF">NVI5450_4212</name>
</gene>
<dbReference type="InterPro" id="IPR004754">
    <property type="entry name" value="Amino_acid_antiprt"/>
</dbReference>
<sequence length="476" mass="50741">MENKLGLGMLVALVFSTMVGAGIFSLPQNVAVSAAPGAITLGWLITGCGMLALVTVLRNLVVRFPNLNGGIFSYAQAGFGNYIGFMSAWGYWICNLLANVSYAVVFFSAIGYFVDTPENPAMGQGNTPIAVLGGSLLIWSMHALVLRGVTRAALINVFATVAKIIPILTFVCLAVMAFSFDKFTLDFWGEKTPELGSVLDQVKATMMVTLWVFIGIEGAVILSNRAKDKRDVAKATGIALFSALVLYIAVSLFTLGVMTQPEVAQLQNPSMAHILEVIVGPWGAMLINAGLIISVSGALLSWTVVSAEVPFIAAKEGLFPKAFTKENSKGAATTSLWFSSCLVQLFLILTLLQESSYLALVNIATSAVLLPYFLVGAYGVKVALSGEGYSETEGRKKDFVIALISSFYGAWLVYAAGAEYMLLCALLYLPGVLIYKKALAEKQQAFNKQDYAYSFVLLAGAAGAVYLLSTGVLSLS</sequence>
<dbReference type="GO" id="GO:0006865">
    <property type="term" value="P:amino acid transport"/>
    <property type="evidence" value="ECO:0007669"/>
    <property type="project" value="UniProtKB-KW"/>
</dbReference>
<feature type="transmembrane region" description="Helical" evidence="9">
    <location>
        <begin position="357"/>
        <end position="378"/>
    </location>
</feature>
<proteinExistence type="inferred from homology"/>
<keyword evidence="8 9" id="KW-0472">Membrane</keyword>
<feature type="transmembrane region" description="Helical" evidence="9">
    <location>
        <begin position="204"/>
        <end position="223"/>
    </location>
</feature>
<evidence type="ECO:0000256" key="1">
    <source>
        <dbReference type="ARBA" id="ARBA00004651"/>
    </source>
</evidence>
<evidence type="ECO:0000313" key="10">
    <source>
        <dbReference type="EMBL" id="SGZ15681.1"/>
    </source>
</evidence>
<dbReference type="InterPro" id="IPR002293">
    <property type="entry name" value="AA/rel_permease1"/>
</dbReference>
<evidence type="ECO:0000256" key="5">
    <source>
        <dbReference type="ARBA" id="ARBA00022692"/>
    </source>
</evidence>
<protein>
    <submittedName>
        <fullName evidence="10">Arginine/ornithine antiporter</fullName>
    </submittedName>
</protein>
<feature type="transmembrane region" description="Helical" evidence="9">
    <location>
        <begin position="153"/>
        <end position="178"/>
    </location>
</feature>
<dbReference type="NCBIfam" id="TIGR00905">
    <property type="entry name" value="2A0302"/>
    <property type="match status" value="1"/>
</dbReference>
<comment type="similarity">
    <text evidence="2">Belongs to the amino acid-polyamine-organocation (APC) superfamily. Basic amino acid/polyamine antiporter (APA) (TC 2.A.3.2) family.</text>
</comment>
<evidence type="ECO:0000313" key="11">
    <source>
        <dbReference type="Proteomes" id="UP000183794"/>
    </source>
</evidence>
<dbReference type="AlphaFoldDB" id="A0A1L0C6X0"/>
<feature type="transmembrane region" description="Helical" evidence="9">
    <location>
        <begin position="278"/>
        <end position="305"/>
    </location>
</feature>
<keyword evidence="4" id="KW-1003">Cell membrane</keyword>
<dbReference type="Gene3D" id="1.20.1740.10">
    <property type="entry name" value="Amino acid/polyamine transporter I"/>
    <property type="match status" value="1"/>
</dbReference>
<dbReference type="RefSeq" id="WP_075497700.1">
    <property type="nucleotide sequence ID" value="NZ_CAWRBC010000148.1"/>
</dbReference>
<dbReference type="GO" id="GO:0022857">
    <property type="term" value="F:transmembrane transporter activity"/>
    <property type="evidence" value="ECO:0007669"/>
    <property type="project" value="InterPro"/>
</dbReference>
<evidence type="ECO:0000256" key="7">
    <source>
        <dbReference type="ARBA" id="ARBA00022989"/>
    </source>
</evidence>
<dbReference type="InterPro" id="IPR050367">
    <property type="entry name" value="APC_superfamily"/>
</dbReference>
<evidence type="ECO:0000256" key="8">
    <source>
        <dbReference type="ARBA" id="ARBA00023136"/>
    </source>
</evidence>
<evidence type="ECO:0000256" key="4">
    <source>
        <dbReference type="ARBA" id="ARBA00022475"/>
    </source>
</evidence>
<organism evidence="10 11">
    <name type="scientific">Moritella viscosa</name>
    <dbReference type="NCBI Taxonomy" id="80854"/>
    <lineage>
        <taxon>Bacteria</taxon>
        <taxon>Pseudomonadati</taxon>
        <taxon>Pseudomonadota</taxon>
        <taxon>Gammaproteobacteria</taxon>
        <taxon>Alteromonadales</taxon>
        <taxon>Moritellaceae</taxon>
        <taxon>Moritella</taxon>
    </lineage>
</organism>
<dbReference type="EMBL" id="FPLD01000121">
    <property type="protein sequence ID" value="SGZ15681.1"/>
    <property type="molecule type" value="Genomic_DNA"/>
</dbReference>
<feature type="transmembrane region" description="Helical" evidence="9">
    <location>
        <begin position="451"/>
        <end position="473"/>
    </location>
</feature>
<keyword evidence="5 9" id="KW-0812">Transmembrane</keyword>
<dbReference type="Pfam" id="PF13520">
    <property type="entry name" value="AA_permease_2"/>
    <property type="match status" value="1"/>
</dbReference>
<accession>A0A1L0C6X0</accession>
<feature type="transmembrane region" description="Helical" evidence="9">
    <location>
        <begin position="235"/>
        <end position="258"/>
    </location>
</feature>
<dbReference type="Proteomes" id="UP000183794">
    <property type="component" value="Unassembled WGS sequence"/>
</dbReference>
<evidence type="ECO:0000256" key="6">
    <source>
        <dbReference type="ARBA" id="ARBA00022970"/>
    </source>
</evidence>
<comment type="subcellular location">
    <subcellularLocation>
        <location evidence="1">Cell membrane</location>
        <topology evidence="1">Multi-pass membrane protein</topology>
    </subcellularLocation>
</comment>
<dbReference type="PIRSF" id="PIRSF006060">
    <property type="entry name" value="AA_transporter"/>
    <property type="match status" value="1"/>
</dbReference>
<keyword evidence="7 9" id="KW-1133">Transmembrane helix</keyword>
<evidence type="ECO:0000256" key="9">
    <source>
        <dbReference type="SAM" id="Phobius"/>
    </source>
</evidence>
<dbReference type="PANTHER" id="PTHR42770">
    <property type="entry name" value="AMINO ACID TRANSPORTER-RELATED"/>
    <property type="match status" value="1"/>
</dbReference>
<evidence type="ECO:0000256" key="2">
    <source>
        <dbReference type="ARBA" id="ARBA00008220"/>
    </source>
</evidence>
<dbReference type="OrthoDB" id="3185104at2"/>
<feature type="transmembrane region" description="Helical" evidence="9">
    <location>
        <begin position="126"/>
        <end position="146"/>
    </location>
</feature>
<name>A0A1L0C6X0_9GAMM</name>
<dbReference type="PANTHER" id="PTHR42770:SF4">
    <property type="entry name" value="ARGININE_ORNITHINE ANTIPORTER-RELATED"/>
    <property type="match status" value="1"/>
</dbReference>
<feature type="transmembrane region" description="Helical" evidence="9">
    <location>
        <begin position="37"/>
        <end position="57"/>
    </location>
</feature>
<keyword evidence="3" id="KW-0813">Transport</keyword>
<reference evidence="10 11" key="1">
    <citation type="submission" date="2016-11" db="EMBL/GenBank/DDBJ databases">
        <authorList>
            <person name="Jaros S."/>
            <person name="Januszkiewicz K."/>
            <person name="Wedrychowicz H."/>
        </authorList>
    </citation>
    <scope>NUCLEOTIDE SEQUENCE [LARGE SCALE GENOMIC DNA]</scope>
    <source>
        <strain evidence="10">NVI 5450</strain>
    </source>
</reference>
<keyword evidence="6" id="KW-0029">Amino-acid transport</keyword>
<evidence type="ECO:0000256" key="3">
    <source>
        <dbReference type="ARBA" id="ARBA00022448"/>
    </source>
</evidence>
<dbReference type="GO" id="GO:0005886">
    <property type="term" value="C:plasma membrane"/>
    <property type="evidence" value="ECO:0007669"/>
    <property type="project" value="UniProtKB-SubCell"/>
</dbReference>
<feature type="transmembrane region" description="Helical" evidence="9">
    <location>
        <begin position="89"/>
        <end position="114"/>
    </location>
</feature>